<evidence type="ECO:0000256" key="1">
    <source>
        <dbReference type="SAM" id="Phobius"/>
    </source>
</evidence>
<name>A0A6A6P9X0_9PEZI</name>
<dbReference type="InterPro" id="IPR006995">
    <property type="entry name" value="ATP_synth_F0_jsu"/>
</dbReference>
<reference evidence="2" key="1">
    <citation type="journal article" date="2020" name="Stud. Mycol.">
        <title>101 Dothideomycetes genomes: a test case for predicting lifestyles and emergence of pathogens.</title>
        <authorList>
            <person name="Haridas S."/>
            <person name="Albert R."/>
            <person name="Binder M."/>
            <person name="Bloem J."/>
            <person name="Labutti K."/>
            <person name="Salamov A."/>
            <person name="Andreopoulos B."/>
            <person name="Baker S."/>
            <person name="Barry K."/>
            <person name="Bills G."/>
            <person name="Bluhm B."/>
            <person name="Cannon C."/>
            <person name="Castanera R."/>
            <person name="Culley D."/>
            <person name="Daum C."/>
            <person name="Ezra D."/>
            <person name="Gonzalez J."/>
            <person name="Henrissat B."/>
            <person name="Kuo A."/>
            <person name="Liang C."/>
            <person name="Lipzen A."/>
            <person name="Lutzoni F."/>
            <person name="Magnuson J."/>
            <person name="Mondo S."/>
            <person name="Nolan M."/>
            <person name="Ohm R."/>
            <person name="Pangilinan J."/>
            <person name="Park H.-J."/>
            <person name="Ramirez L."/>
            <person name="Alfaro M."/>
            <person name="Sun H."/>
            <person name="Tritt A."/>
            <person name="Yoshinaga Y."/>
            <person name="Zwiers L.-H."/>
            <person name="Turgeon B."/>
            <person name="Goodwin S."/>
            <person name="Spatafora J."/>
            <person name="Crous P."/>
            <person name="Grigoriev I."/>
        </authorList>
    </citation>
    <scope>NUCLEOTIDE SEQUENCE</scope>
    <source>
        <strain evidence="2">ATCC 16933</strain>
    </source>
</reference>
<dbReference type="AlphaFoldDB" id="A0A6A6P9X0"/>
<evidence type="ECO:0000313" key="3">
    <source>
        <dbReference type="Proteomes" id="UP000799766"/>
    </source>
</evidence>
<dbReference type="Pfam" id="PF04911">
    <property type="entry name" value="ATP-synt_J"/>
    <property type="match status" value="1"/>
</dbReference>
<keyword evidence="3" id="KW-1185">Reference proteome</keyword>
<accession>A0A6A6P9X0</accession>
<dbReference type="GO" id="GO:0045259">
    <property type="term" value="C:proton-transporting ATP synthase complex"/>
    <property type="evidence" value="ECO:0007669"/>
    <property type="project" value="InterPro"/>
</dbReference>
<dbReference type="OrthoDB" id="5520611at2759"/>
<sequence length="59" mass="6767">MSGLLGKKWPVPIMKPYWPFFAAGALVAYGINSFQNVLMNTDEYKNDPRNPNARNKKEH</sequence>
<feature type="transmembrane region" description="Helical" evidence="1">
    <location>
        <begin position="20"/>
        <end position="39"/>
    </location>
</feature>
<keyword evidence="1" id="KW-0472">Membrane</keyword>
<evidence type="ECO:0000313" key="2">
    <source>
        <dbReference type="EMBL" id="KAF2460704.1"/>
    </source>
</evidence>
<dbReference type="GO" id="GO:0046933">
    <property type="term" value="F:proton-transporting ATP synthase activity, rotational mechanism"/>
    <property type="evidence" value="ECO:0007669"/>
    <property type="project" value="TreeGrafter"/>
</dbReference>
<gene>
    <name evidence="2" type="ORF">BDY21DRAFT_336168</name>
</gene>
<keyword evidence="1" id="KW-0812">Transmembrane</keyword>
<dbReference type="PANTHER" id="PTHR28060">
    <property type="entry name" value="ATP SYNTHASE SUBUNIT J, MITOCHONDRIAL"/>
    <property type="match status" value="1"/>
</dbReference>
<dbReference type="Proteomes" id="UP000799766">
    <property type="component" value="Unassembled WGS sequence"/>
</dbReference>
<keyword evidence="1" id="KW-1133">Transmembrane helix</keyword>
<organism evidence="2 3">
    <name type="scientific">Lineolata rhizophorae</name>
    <dbReference type="NCBI Taxonomy" id="578093"/>
    <lineage>
        <taxon>Eukaryota</taxon>
        <taxon>Fungi</taxon>
        <taxon>Dikarya</taxon>
        <taxon>Ascomycota</taxon>
        <taxon>Pezizomycotina</taxon>
        <taxon>Dothideomycetes</taxon>
        <taxon>Dothideomycetes incertae sedis</taxon>
        <taxon>Lineolatales</taxon>
        <taxon>Lineolataceae</taxon>
        <taxon>Lineolata</taxon>
    </lineage>
</organism>
<proteinExistence type="predicted"/>
<protein>
    <submittedName>
        <fullName evidence="2">Putative mitochondrial F1F0 ATP synthase subunit Atp18</fullName>
    </submittedName>
</protein>
<dbReference type="EMBL" id="MU001673">
    <property type="protein sequence ID" value="KAF2460704.1"/>
    <property type="molecule type" value="Genomic_DNA"/>
</dbReference>
<dbReference type="PANTHER" id="PTHR28060:SF1">
    <property type="entry name" value="ATP SYNTHASE SUBUNIT J, MITOCHONDRIAL"/>
    <property type="match status" value="1"/>
</dbReference>